<dbReference type="GO" id="GO:0034511">
    <property type="term" value="F:U3 snoRNA binding"/>
    <property type="evidence" value="ECO:0007669"/>
    <property type="project" value="InterPro"/>
</dbReference>
<protein>
    <recommendedName>
        <fullName evidence="1">UTP25 C-terminal domain-containing protein</fullName>
    </recommendedName>
</protein>
<keyword evidence="3" id="KW-1185">Reference proteome</keyword>
<dbReference type="PANTHER" id="PTHR12933:SF0">
    <property type="entry name" value="U3 SMALL NUCLEOLAR RNA-ASSOCIATED PROTEIN 25 HOMOLOG"/>
    <property type="match status" value="1"/>
</dbReference>
<organism evidence="2 3">
    <name type="scientific">Gossypium raimondii</name>
    <name type="common">Peruvian cotton</name>
    <name type="synonym">Gossypium klotzschianum subsp. raimondii</name>
    <dbReference type="NCBI Taxonomy" id="29730"/>
    <lineage>
        <taxon>Eukaryota</taxon>
        <taxon>Viridiplantae</taxon>
        <taxon>Streptophyta</taxon>
        <taxon>Embryophyta</taxon>
        <taxon>Tracheophyta</taxon>
        <taxon>Spermatophyta</taxon>
        <taxon>Magnoliopsida</taxon>
        <taxon>eudicotyledons</taxon>
        <taxon>Gunneridae</taxon>
        <taxon>Pentapetalae</taxon>
        <taxon>rosids</taxon>
        <taxon>malvids</taxon>
        <taxon>Malvales</taxon>
        <taxon>Malvaceae</taxon>
        <taxon>Malvoideae</taxon>
        <taxon>Gossypium</taxon>
    </lineage>
</organism>
<dbReference type="Pfam" id="PF06862">
    <property type="entry name" value="Utp25_C"/>
    <property type="match status" value="1"/>
</dbReference>
<dbReference type="OMA" id="MLGMKQI"/>
<evidence type="ECO:0000313" key="3">
    <source>
        <dbReference type="Proteomes" id="UP000032304"/>
    </source>
</evidence>
<sequence length="73" mass="8393">MLAGIRGIRNLIIYSLPERKEFYYEIVNMLEGSDDLACTVLFSQYDKLQLERIVGTAPAKRMIKSEKGVFVFC</sequence>
<dbReference type="Gramene" id="KJB19025">
    <property type="protein sequence ID" value="KJB19025"/>
    <property type="gene ID" value="B456_003G081200"/>
</dbReference>
<dbReference type="eggNOG" id="KOG2340">
    <property type="taxonomic scope" value="Eukaryota"/>
</dbReference>
<feature type="domain" description="UTP25 C-terminal" evidence="1">
    <location>
        <begin position="5"/>
        <end position="72"/>
    </location>
</feature>
<dbReference type="InterPro" id="IPR010678">
    <property type="entry name" value="UTP25"/>
</dbReference>
<dbReference type="AlphaFoldDB" id="A0A0D2RIZ5"/>
<name>A0A0D2RIZ5_GOSRA</name>
<dbReference type="GO" id="GO:0000462">
    <property type="term" value="P:maturation of SSU-rRNA from tricistronic rRNA transcript (SSU-rRNA, 5.8S rRNA, LSU-rRNA)"/>
    <property type="evidence" value="ECO:0007669"/>
    <property type="project" value="TreeGrafter"/>
</dbReference>
<accession>A0A0D2RIZ5</accession>
<proteinExistence type="predicted"/>
<dbReference type="EMBL" id="CM001742">
    <property type="protein sequence ID" value="KJB19025.1"/>
    <property type="molecule type" value="Genomic_DNA"/>
</dbReference>
<reference evidence="2 3" key="1">
    <citation type="journal article" date="2012" name="Nature">
        <title>Repeated polyploidization of Gossypium genomes and the evolution of spinnable cotton fibres.</title>
        <authorList>
            <person name="Paterson A.H."/>
            <person name="Wendel J.F."/>
            <person name="Gundlach H."/>
            <person name="Guo H."/>
            <person name="Jenkins J."/>
            <person name="Jin D."/>
            <person name="Llewellyn D."/>
            <person name="Showmaker K.C."/>
            <person name="Shu S."/>
            <person name="Udall J."/>
            <person name="Yoo M.J."/>
            <person name="Byers R."/>
            <person name="Chen W."/>
            <person name="Doron-Faigenboim A."/>
            <person name="Duke M.V."/>
            <person name="Gong L."/>
            <person name="Grimwood J."/>
            <person name="Grover C."/>
            <person name="Grupp K."/>
            <person name="Hu G."/>
            <person name="Lee T.H."/>
            <person name="Li J."/>
            <person name="Lin L."/>
            <person name="Liu T."/>
            <person name="Marler B.S."/>
            <person name="Page J.T."/>
            <person name="Roberts A.W."/>
            <person name="Romanel E."/>
            <person name="Sanders W.S."/>
            <person name="Szadkowski E."/>
            <person name="Tan X."/>
            <person name="Tang H."/>
            <person name="Xu C."/>
            <person name="Wang J."/>
            <person name="Wang Z."/>
            <person name="Zhang D."/>
            <person name="Zhang L."/>
            <person name="Ashrafi H."/>
            <person name="Bedon F."/>
            <person name="Bowers J.E."/>
            <person name="Brubaker C.L."/>
            <person name="Chee P.W."/>
            <person name="Das S."/>
            <person name="Gingle A.R."/>
            <person name="Haigler C.H."/>
            <person name="Harker D."/>
            <person name="Hoffmann L.V."/>
            <person name="Hovav R."/>
            <person name="Jones D.C."/>
            <person name="Lemke C."/>
            <person name="Mansoor S."/>
            <person name="ur Rahman M."/>
            <person name="Rainville L.N."/>
            <person name="Rambani A."/>
            <person name="Reddy U.K."/>
            <person name="Rong J.K."/>
            <person name="Saranga Y."/>
            <person name="Scheffler B.E."/>
            <person name="Scheffler J.A."/>
            <person name="Stelly D.M."/>
            <person name="Triplett B.A."/>
            <person name="Van Deynze A."/>
            <person name="Vaslin M.F."/>
            <person name="Waghmare V.N."/>
            <person name="Walford S.A."/>
            <person name="Wright R.J."/>
            <person name="Zaki E.A."/>
            <person name="Zhang T."/>
            <person name="Dennis E.S."/>
            <person name="Mayer K.F."/>
            <person name="Peterson D.G."/>
            <person name="Rokhsar D.S."/>
            <person name="Wang X."/>
            <person name="Schmutz J."/>
        </authorList>
    </citation>
    <scope>NUCLEOTIDE SEQUENCE [LARGE SCALE GENOMIC DNA]</scope>
</reference>
<dbReference type="InterPro" id="IPR053939">
    <property type="entry name" value="UTP25_C"/>
</dbReference>
<evidence type="ECO:0000313" key="2">
    <source>
        <dbReference type="EMBL" id="KJB19025.1"/>
    </source>
</evidence>
<dbReference type="Proteomes" id="UP000032304">
    <property type="component" value="Chromosome 3"/>
</dbReference>
<dbReference type="STRING" id="29730.A0A0D2RIZ5"/>
<dbReference type="GO" id="GO:0032040">
    <property type="term" value="C:small-subunit processome"/>
    <property type="evidence" value="ECO:0007669"/>
    <property type="project" value="TreeGrafter"/>
</dbReference>
<evidence type="ECO:0000259" key="1">
    <source>
        <dbReference type="Pfam" id="PF06862"/>
    </source>
</evidence>
<gene>
    <name evidence="2" type="ORF">B456_003G081200</name>
</gene>
<dbReference type="PANTHER" id="PTHR12933">
    <property type="entry name" value="ORF PROTEIN-RELATED"/>
    <property type="match status" value="1"/>
</dbReference>
<dbReference type="GO" id="GO:0019843">
    <property type="term" value="F:rRNA binding"/>
    <property type="evidence" value="ECO:0007669"/>
    <property type="project" value="TreeGrafter"/>
</dbReference>